<dbReference type="AlphaFoldDB" id="A0A9Q1CG90"/>
<keyword evidence="2" id="KW-0349">Heme</keyword>
<evidence type="ECO:0000313" key="4">
    <source>
        <dbReference type="EMBL" id="KAJ8044380.1"/>
    </source>
</evidence>
<dbReference type="InterPro" id="IPR001128">
    <property type="entry name" value="Cyt_P450"/>
</dbReference>
<evidence type="ECO:0000256" key="2">
    <source>
        <dbReference type="PIRSR" id="PIRSR602401-1"/>
    </source>
</evidence>
<comment type="caution">
    <text evidence="4">The sequence shown here is derived from an EMBL/GenBank/DDBJ whole genome shotgun (WGS) entry which is preliminary data.</text>
</comment>
<proteinExistence type="inferred from homology"/>
<dbReference type="GO" id="GO:0006707">
    <property type="term" value="P:cholesterol catabolic process"/>
    <property type="evidence" value="ECO:0007669"/>
    <property type="project" value="InterPro"/>
</dbReference>
<organism evidence="4 5">
    <name type="scientific">Holothuria leucospilota</name>
    <name type="common">Black long sea cucumber</name>
    <name type="synonym">Mertensiothuria leucospilota</name>
    <dbReference type="NCBI Taxonomy" id="206669"/>
    <lineage>
        <taxon>Eukaryota</taxon>
        <taxon>Metazoa</taxon>
        <taxon>Echinodermata</taxon>
        <taxon>Eleutherozoa</taxon>
        <taxon>Echinozoa</taxon>
        <taxon>Holothuroidea</taxon>
        <taxon>Aspidochirotacea</taxon>
        <taxon>Aspidochirotida</taxon>
        <taxon>Holothuriidae</taxon>
        <taxon>Holothuria</taxon>
    </lineage>
</organism>
<dbReference type="Pfam" id="PF00067">
    <property type="entry name" value="p450"/>
    <property type="match status" value="1"/>
</dbReference>
<dbReference type="PRINTS" id="PR00385">
    <property type="entry name" value="P450"/>
</dbReference>
<dbReference type="InterPro" id="IPR039983">
    <property type="entry name" value="CYP46A1"/>
</dbReference>
<keyword evidence="3" id="KW-0812">Transmembrane</keyword>
<dbReference type="Gene3D" id="1.10.630.10">
    <property type="entry name" value="Cytochrome P450"/>
    <property type="match status" value="1"/>
</dbReference>
<keyword evidence="3" id="KW-0472">Membrane</keyword>
<keyword evidence="2" id="KW-0479">Metal-binding</keyword>
<keyword evidence="3" id="KW-1133">Transmembrane helix</keyword>
<dbReference type="EMBL" id="JAIZAY010000003">
    <property type="protein sequence ID" value="KAJ8044380.1"/>
    <property type="molecule type" value="Genomic_DNA"/>
</dbReference>
<dbReference type="PANTHER" id="PTHR24293:SF0">
    <property type="entry name" value="CYP46A1 PROTEIN-RELATED"/>
    <property type="match status" value="1"/>
</dbReference>
<dbReference type="InterPro" id="IPR002401">
    <property type="entry name" value="Cyt_P450_E_grp-I"/>
</dbReference>
<keyword evidence="2" id="KW-0408">Iron</keyword>
<evidence type="ECO:0000313" key="5">
    <source>
        <dbReference type="Proteomes" id="UP001152320"/>
    </source>
</evidence>
<dbReference type="GO" id="GO:0033781">
    <property type="term" value="F:cholesterol 24-hydroxylase activity"/>
    <property type="evidence" value="ECO:0007669"/>
    <property type="project" value="InterPro"/>
</dbReference>
<sequence length="575" mass="65674">MTSAVVFWITGSLLLLVSIPFITIVSLIAHLQYRVRKYGHLPSPKMLPHWSSYIFGHANQLDKLRRGEQSMRDLTLSCKNANSIEENRRFLMDNHTPLCPLQVLTQMFYLPVLCKRVWRVSLELFCVFVFALYCDCGLSGAGVVNFDHCGRDEKLLCVFVTQYVRIKEGEFVASGNHYKAPSIYKQLHSIVEERFMGRGLVTEYDEAAWGPRRNLFNPAFHRSYLKLSMDQFNKSTDLLLQRLAEKADGKTEVRMLDEISRLTMDIIAKVGFGYDCESLTKECSAFNEAITCALKAMSYFEKNPWKKISPLPEDVQKRREVRSAIKFLRTVGKEVVEKRIQSMMKNEEGPNDILSYILKATNGLKNNSSYGMLEVMDEFATFFVAGMETNANTLSSLLMLVSRNEEVMVRLKEEVHETLKGRTNVEFEDLAKLEYMAATIKEVLRLNPPTGGTVRLASYDVECNGHTVPKGSMVVVSLGMGRLEEYFPEPLKFKPERFLDNSVEPHTWIPFMVGPRSCLGQQFAMMEMKVIMAKLLQTFDLQWVPGQSYDIVEETTMKPKDGALHYLTLLNGHVV</sequence>
<dbReference type="PRINTS" id="PR00463">
    <property type="entry name" value="EP450I"/>
</dbReference>
<dbReference type="GO" id="GO:0005506">
    <property type="term" value="F:iron ion binding"/>
    <property type="evidence" value="ECO:0007669"/>
    <property type="project" value="InterPro"/>
</dbReference>
<protein>
    <submittedName>
        <fullName evidence="4">Cholesterol 24-hydroxylase</fullName>
    </submittedName>
</protein>
<reference evidence="4" key="1">
    <citation type="submission" date="2021-10" db="EMBL/GenBank/DDBJ databases">
        <title>Tropical sea cucumber genome reveals ecological adaptation and Cuvierian tubules defense mechanism.</title>
        <authorList>
            <person name="Chen T."/>
        </authorList>
    </citation>
    <scope>NUCLEOTIDE SEQUENCE</scope>
    <source>
        <strain evidence="4">Nanhai2018</strain>
        <tissue evidence="4">Muscle</tissue>
    </source>
</reference>
<feature type="transmembrane region" description="Helical" evidence="3">
    <location>
        <begin position="6"/>
        <end position="29"/>
    </location>
</feature>
<dbReference type="SUPFAM" id="SSF48264">
    <property type="entry name" value="Cytochrome P450"/>
    <property type="match status" value="1"/>
</dbReference>
<accession>A0A9Q1CG90</accession>
<dbReference type="OrthoDB" id="1372046at2759"/>
<dbReference type="Proteomes" id="UP001152320">
    <property type="component" value="Chromosome 3"/>
</dbReference>
<gene>
    <name evidence="4" type="ORF">HOLleu_07112</name>
</gene>
<comment type="similarity">
    <text evidence="1">Belongs to the cytochrome P450 family.</text>
</comment>
<dbReference type="PANTHER" id="PTHR24293">
    <property type="entry name" value="CYTOCHROME P450 FAMILY 46 SUBFAMILY A"/>
    <property type="match status" value="1"/>
</dbReference>
<feature type="binding site" description="axial binding residue" evidence="2">
    <location>
        <position position="518"/>
    </location>
    <ligand>
        <name>heme</name>
        <dbReference type="ChEBI" id="CHEBI:30413"/>
    </ligand>
    <ligandPart>
        <name>Fe</name>
        <dbReference type="ChEBI" id="CHEBI:18248"/>
    </ligandPart>
</feature>
<dbReference type="GO" id="GO:0020037">
    <property type="term" value="F:heme binding"/>
    <property type="evidence" value="ECO:0007669"/>
    <property type="project" value="InterPro"/>
</dbReference>
<evidence type="ECO:0000256" key="3">
    <source>
        <dbReference type="SAM" id="Phobius"/>
    </source>
</evidence>
<dbReference type="InterPro" id="IPR036396">
    <property type="entry name" value="Cyt_P450_sf"/>
</dbReference>
<keyword evidence="5" id="KW-1185">Reference proteome</keyword>
<comment type="cofactor">
    <cofactor evidence="2">
        <name>heme</name>
        <dbReference type="ChEBI" id="CHEBI:30413"/>
    </cofactor>
</comment>
<name>A0A9Q1CG90_HOLLE</name>
<evidence type="ECO:0000256" key="1">
    <source>
        <dbReference type="ARBA" id="ARBA00010617"/>
    </source>
</evidence>